<dbReference type="Pfam" id="PF23769">
    <property type="entry name" value="Beta-prop_WDR75_2nd"/>
    <property type="match status" value="1"/>
</dbReference>
<name>A0A8X6ICG3_TRICU</name>
<dbReference type="GO" id="GO:0006364">
    <property type="term" value="P:rRNA processing"/>
    <property type="evidence" value="ECO:0007669"/>
    <property type="project" value="UniProtKB-KW"/>
</dbReference>
<dbReference type="Gene3D" id="2.130.10.10">
    <property type="entry name" value="YVTN repeat-like/Quinoprotein amine dehydrogenase"/>
    <property type="match status" value="3"/>
</dbReference>
<evidence type="ECO:0000313" key="10">
    <source>
        <dbReference type="EMBL" id="GFQ91802.1"/>
    </source>
</evidence>
<dbReference type="Pfam" id="PF23869">
    <property type="entry name" value="Beta-prop_WDR75_1st"/>
    <property type="match status" value="1"/>
</dbReference>
<evidence type="ECO:0000313" key="11">
    <source>
        <dbReference type="Proteomes" id="UP000887116"/>
    </source>
</evidence>
<reference evidence="10" key="1">
    <citation type="submission" date="2020-07" db="EMBL/GenBank/DDBJ databases">
        <title>Multicomponent nature underlies the extraordinary mechanical properties of spider dragline silk.</title>
        <authorList>
            <person name="Kono N."/>
            <person name="Nakamura H."/>
            <person name="Mori M."/>
            <person name="Yoshida Y."/>
            <person name="Ohtoshi R."/>
            <person name="Malay A.D."/>
            <person name="Moran D.A.P."/>
            <person name="Tomita M."/>
            <person name="Numata K."/>
            <person name="Arakawa K."/>
        </authorList>
    </citation>
    <scope>NUCLEOTIDE SEQUENCE</scope>
</reference>
<evidence type="ECO:0000256" key="5">
    <source>
        <dbReference type="ARBA" id="ARBA00022737"/>
    </source>
</evidence>
<feature type="domain" description="WD repeat-containing protein 75 second beta-propeller" evidence="9">
    <location>
        <begin position="335"/>
        <end position="642"/>
    </location>
</feature>
<evidence type="ECO:0000256" key="8">
    <source>
        <dbReference type="PROSITE-ProRule" id="PRU00221"/>
    </source>
</evidence>
<evidence type="ECO:0000259" key="9">
    <source>
        <dbReference type="Pfam" id="PF23769"/>
    </source>
</evidence>
<dbReference type="InterPro" id="IPR053826">
    <property type="entry name" value="WDR75"/>
</dbReference>
<dbReference type="GO" id="GO:0045943">
    <property type="term" value="P:positive regulation of transcription by RNA polymerase I"/>
    <property type="evidence" value="ECO:0007669"/>
    <property type="project" value="InterPro"/>
</dbReference>
<keyword evidence="6" id="KW-0804">Transcription</keyword>
<dbReference type="Proteomes" id="UP000887116">
    <property type="component" value="Unassembled WGS sequence"/>
</dbReference>
<dbReference type="PROSITE" id="PS50082">
    <property type="entry name" value="WD_REPEATS_2"/>
    <property type="match status" value="1"/>
</dbReference>
<feature type="repeat" description="WD" evidence="8">
    <location>
        <begin position="232"/>
        <end position="265"/>
    </location>
</feature>
<organism evidence="10 11">
    <name type="scientific">Trichonephila clavata</name>
    <name type="common">Joro spider</name>
    <name type="synonym">Nephila clavata</name>
    <dbReference type="NCBI Taxonomy" id="2740835"/>
    <lineage>
        <taxon>Eukaryota</taxon>
        <taxon>Metazoa</taxon>
        <taxon>Ecdysozoa</taxon>
        <taxon>Arthropoda</taxon>
        <taxon>Chelicerata</taxon>
        <taxon>Arachnida</taxon>
        <taxon>Araneae</taxon>
        <taxon>Araneomorphae</taxon>
        <taxon>Entelegynae</taxon>
        <taxon>Araneoidea</taxon>
        <taxon>Nephilidae</taxon>
        <taxon>Trichonephila</taxon>
    </lineage>
</organism>
<comment type="caution">
    <text evidence="10">The sequence shown here is derived from an EMBL/GenBank/DDBJ whole genome shotgun (WGS) entry which is preliminary data.</text>
</comment>
<protein>
    <submittedName>
        <fullName evidence="10">WD repeat-containing protein 75</fullName>
    </submittedName>
</protein>
<evidence type="ECO:0000256" key="6">
    <source>
        <dbReference type="ARBA" id="ARBA00023163"/>
    </source>
</evidence>
<dbReference type="AlphaFoldDB" id="A0A8X6ICG3"/>
<dbReference type="InterPro" id="IPR057644">
    <property type="entry name" value="Beta-prop_WDR75_2nd"/>
</dbReference>
<evidence type="ECO:0000256" key="2">
    <source>
        <dbReference type="ARBA" id="ARBA00022517"/>
    </source>
</evidence>
<dbReference type="EMBL" id="BMAO01013929">
    <property type="protein sequence ID" value="GFQ91802.1"/>
    <property type="molecule type" value="Genomic_DNA"/>
</dbReference>
<keyword evidence="11" id="KW-1185">Reference proteome</keyword>
<dbReference type="PANTHER" id="PTHR44215">
    <property type="entry name" value="WD REPEAT-CONTAINING PROTEIN 75"/>
    <property type="match status" value="1"/>
</dbReference>
<dbReference type="PANTHER" id="PTHR44215:SF1">
    <property type="entry name" value="WD REPEAT-CONTAINING PROTEIN 75"/>
    <property type="match status" value="1"/>
</dbReference>
<dbReference type="OrthoDB" id="4096at2759"/>
<comment type="subcellular location">
    <subcellularLocation>
        <location evidence="1">Nucleus</location>
        <location evidence="1">Nucleolus</location>
    </subcellularLocation>
</comment>
<keyword evidence="4 8" id="KW-0853">WD repeat</keyword>
<dbReference type="GO" id="GO:0032040">
    <property type="term" value="C:small-subunit processome"/>
    <property type="evidence" value="ECO:0007669"/>
    <property type="project" value="InterPro"/>
</dbReference>
<dbReference type="SUPFAM" id="SSF50978">
    <property type="entry name" value="WD40 repeat-like"/>
    <property type="match status" value="2"/>
</dbReference>
<dbReference type="InterPro" id="IPR036322">
    <property type="entry name" value="WD40_repeat_dom_sf"/>
</dbReference>
<accession>A0A8X6ICG3</accession>
<keyword evidence="7" id="KW-0539">Nucleus</keyword>
<dbReference type="InterPro" id="IPR001680">
    <property type="entry name" value="WD40_rpt"/>
</dbReference>
<proteinExistence type="predicted"/>
<evidence type="ECO:0000256" key="1">
    <source>
        <dbReference type="ARBA" id="ARBA00004604"/>
    </source>
</evidence>
<keyword evidence="5" id="KW-0677">Repeat</keyword>
<keyword evidence="3" id="KW-0698">rRNA processing</keyword>
<keyword evidence="2" id="KW-0690">Ribosome biogenesis</keyword>
<gene>
    <name evidence="10" type="primary">wdr75</name>
    <name evidence="10" type="ORF">TNCT_203611</name>
</gene>
<evidence type="ECO:0000256" key="7">
    <source>
        <dbReference type="ARBA" id="ARBA00023242"/>
    </source>
</evidence>
<sequence>MHSNEQKKGVNLKAKLRAGASVVRIRPLFTPDSKYLIIASGYDVKCYAIQSGECIHSLKYHKTQVISLQENAGNCLQVYSCSEDGVVVRWDYSVGKILQVYELHMSAVCFYVPNFSDTWFVTQKVKDHYRLYSLAPKLTPRGKAQMCISPVFPVDNMVTFGCQGQYAAAIYGNSLTVVKLDGKKFVKHLAAETLKCISCHPNDLVFVTGDIMGRAIVWSNVFDKRNVIRTLYHWHSLPVADIAFSSEGSYLYSGGGEAALVKWNLFKEEKSVLPRLGAPIHRLSVSRNGGFVLTAHDDNSLQIINSQENIVQVIQGLTQSHFQGARTHNSISTGLLYDARNKALVLNGKPGHLQFYSIHEDKHMFNLDVVGRNFVSQDRESAILNTDIQKAAIDDKGFWLSTVEYWSDEETCPQIWLKFWEFDTAKQTYILNTNVFLPHNKTVNCILFRPLGDLPLAVTTSNDCHFKIWTLKDVSSDSKQSWTCESMGCYRDMPAGDACFSEEGSLLAVAFANVATLWNVNKTSLKAVVCNGKNNNKINQLAFGRKSCSHFLMCQDGTSITAWNLLSLSIEWIVQTSVQLITCDLTSDIVAAFCGDQSLLLFRPDNPKPIYSLESVSKKPIIAAIFFPLEEESSFLKTSNLFFFDADQNLLTLTDENDEVDTNKTNKVTVAQNLPLTPFAMLQAESKISNVETVEYKLLPETPSDRKCNVEKISYSAFMMDPMTLCTKLLESLLIPSEERKKNIEQT</sequence>
<dbReference type="SMART" id="SM00320">
    <property type="entry name" value="WD40"/>
    <property type="match status" value="6"/>
</dbReference>
<dbReference type="InterPro" id="IPR015943">
    <property type="entry name" value="WD40/YVTN_repeat-like_dom_sf"/>
</dbReference>
<evidence type="ECO:0000256" key="4">
    <source>
        <dbReference type="ARBA" id="ARBA00022574"/>
    </source>
</evidence>
<dbReference type="GO" id="GO:2000234">
    <property type="term" value="P:positive regulation of rRNA processing"/>
    <property type="evidence" value="ECO:0007669"/>
    <property type="project" value="TreeGrafter"/>
</dbReference>
<dbReference type="GO" id="GO:0003723">
    <property type="term" value="F:RNA binding"/>
    <property type="evidence" value="ECO:0007669"/>
    <property type="project" value="InterPro"/>
</dbReference>
<evidence type="ECO:0000256" key="3">
    <source>
        <dbReference type="ARBA" id="ARBA00022552"/>
    </source>
</evidence>